<protein>
    <recommendedName>
        <fullName evidence="3">DNA-directed DNA polymerase family A palm domain-containing protein</fullName>
    </recommendedName>
</protein>
<sequence length="468" mass="50922">MASEQHSAEPAFAYVEAYPIALLGGPVSPAAVALVERLVENIFASEKRPTSVQKGRQAIGALMADLLDLHRGHSDDRHPWPGAHGMSPKDFPSKTLGFGHGIFLNVITKLEAAGLLTITVGQPRFRKAFGQVHNFNGQVTTFQLTPALVSLAASFGVELNAWKEHWAGAFGSPVAAPADEDRLVLRNRKVRVLGKKLAAEDTPFDKQAPGPAAILAGIDRLNRNLLRHDIGGITFPGLRRIFSDGDQPDFAWNRGGRYYSLPGGHRYEAMSAERRLERITFDGERVGEADIRASHLTLLHALLDRPLDLSSDPYAVDGVDRTLVKWWCTQAIGSSNPEPRQWATDKKATYAAQNGGRQLQADFPIARVGEAVVGRHPLLAELATCGISTLDLQFHESEILRLAMDRLMAQEVPVLPIHDGLIVAVKHLPQAQEAAIKAFRDYVGGVIGHPPLVIPEVLPKLPSDLPGP</sequence>
<name>A0ABY1Q075_9SPHN</name>
<comment type="caution">
    <text evidence="1">The sequence shown here is derived from an EMBL/GenBank/DDBJ whole genome shotgun (WGS) entry which is preliminary data.</text>
</comment>
<dbReference type="Proteomes" id="UP001157910">
    <property type="component" value="Unassembled WGS sequence"/>
</dbReference>
<evidence type="ECO:0000313" key="1">
    <source>
        <dbReference type="EMBL" id="SMP54184.1"/>
    </source>
</evidence>
<keyword evidence="2" id="KW-1185">Reference proteome</keyword>
<evidence type="ECO:0008006" key="3">
    <source>
        <dbReference type="Google" id="ProtNLM"/>
    </source>
</evidence>
<gene>
    <name evidence="1" type="ORF">SAMN06296065_101530</name>
</gene>
<dbReference type="EMBL" id="FXUI01000001">
    <property type="protein sequence ID" value="SMP54184.1"/>
    <property type="molecule type" value="Genomic_DNA"/>
</dbReference>
<organism evidence="1 2">
    <name type="scientific">Novosphingobium panipatense</name>
    <dbReference type="NCBI Taxonomy" id="428991"/>
    <lineage>
        <taxon>Bacteria</taxon>
        <taxon>Pseudomonadati</taxon>
        <taxon>Pseudomonadota</taxon>
        <taxon>Alphaproteobacteria</taxon>
        <taxon>Sphingomonadales</taxon>
        <taxon>Sphingomonadaceae</taxon>
        <taxon>Novosphingobium</taxon>
    </lineage>
</organism>
<evidence type="ECO:0000313" key="2">
    <source>
        <dbReference type="Proteomes" id="UP001157910"/>
    </source>
</evidence>
<reference evidence="1 2" key="1">
    <citation type="submission" date="2017-05" db="EMBL/GenBank/DDBJ databases">
        <authorList>
            <person name="Varghese N."/>
            <person name="Submissions S."/>
        </authorList>
    </citation>
    <scope>NUCLEOTIDE SEQUENCE [LARGE SCALE GENOMIC DNA]</scope>
    <source>
        <strain evidence="1 2">SM16</strain>
    </source>
</reference>
<accession>A0ABY1Q075</accession>
<proteinExistence type="predicted"/>
<dbReference type="RefSeq" id="WP_283405062.1">
    <property type="nucleotide sequence ID" value="NZ_FXUI01000001.1"/>
</dbReference>